<dbReference type="Gene3D" id="3.40.50.10810">
    <property type="entry name" value="Tandem AAA-ATPase domain"/>
    <property type="match status" value="1"/>
</dbReference>
<evidence type="ECO:0000256" key="4">
    <source>
        <dbReference type="ARBA" id="ARBA00009598"/>
    </source>
</evidence>
<keyword evidence="22" id="KW-0443">Lipid metabolism</keyword>
<evidence type="ECO:0000256" key="11">
    <source>
        <dbReference type="ARBA" id="ARBA00022597"/>
    </source>
</evidence>
<dbReference type="GO" id="GO:0004386">
    <property type="term" value="F:helicase activity"/>
    <property type="evidence" value="ECO:0007669"/>
    <property type="project" value="UniProtKB-KW"/>
</dbReference>
<dbReference type="CDD" id="cd09071">
    <property type="entry name" value="FAR_C"/>
    <property type="match status" value="1"/>
</dbReference>
<comment type="subcellular location">
    <subcellularLocation>
        <location evidence="1">Membrane</location>
        <topology evidence="1">Multi-pass membrane protein</topology>
    </subcellularLocation>
</comment>
<dbReference type="SMART" id="SM00490">
    <property type="entry name" value="HELICc"/>
    <property type="match status" value="1"/>
</dbReference>
<dbReference type="Pfam" id="PF02466">
    <property type="entry name" value="Tim17"/>
    <property type="match status" value="1"/>
</dbReference>
<dbReference type="CDD" id="cd17344">
    <property type="entry name" value="MFS_SLC37A1_2"/>
    <property type="match status" value="1"/>
</dbReference>
<keyword evidence="26" id="KW-0469">Meiosis</keyword>
<reference evidence="36" key="2">
    <citation type="submission" date="2021-08" db="EMBL/GenBank/DDBJ databases">
        <authorList>
            <person name="Eriksson T."/>
        </authorList>
    </citation>
    <scope>NUCLEOTIDE SEQUENCE</scope>
    <source>
        <strain evidence="36">Stoneville</strain>
        <tissue evidence="36">Whole head</tissue>
    </source>
</reference>
<dbReference type="PANTHER" id="PTHR45629:SF7">
    <property type="entry name" value="DNA EXCISION REPAIR PROTEIN ERCC-6-RELATED"/>
    <property type="match status" value="1"/>
</dbReference>
<evidence type="ECO:0000256" key="21">
    <source>
        <dbReference type="ARBA" id="ARBA00022989"/>
    </source>
</evidence>
<feature type="region of interest" description="Disordered" evidence="31">
    <location>
        <begin position="2122"/>
        <end position="2150"/>
    </location>
</feature>
<dbReference type="Pfam" id="PF00271">
    <property type="entry name" value="Helicase_C"/>
    <property type="match status" value="1"/>
</dbReference>
<evidence type="ECO:0000256" key="29">
    <source>
        <dbReference type="ARBA" id="ARBA00029956"/>
    </source>
</evidence>
<dbReference type="InterPro" id="IPR020846">
    <property type="entry name" value="MFS_dom"/>
</dbReference>
<dbReference type="FunFam" id="3.40.50.10810:FF:000010">
    <property type="entry name" value="DNA repair and recombination protein RAD54-like"/>
    <property type="match status" value="1"/>
</dbReference>
<dbReference type="Gene3D" id="1.20.1250.20">
    <property type="entry name" value="MFS general substrate transporter like domains"/>
    <property type="match status" value="2"/>
</dbReference>
<dbReference type="GO" id="GO:0015616">
    <property type="term" value="F:DNA translocase activity"/>
    <property type="evidence" value="ECO:0007669"/>
    <property type="project" value="TreeGrafter"/>
</dbReference>
<dbReference type="Pfam" id="PF07993">
    <property type="entry name" value="NAD_binding_4"/>
    <property type="match status" value="1"/>
</dbReference>
<accession>A0A8J6H8W5</accession>
<dbReference type="InterPro" id="IPR038718">
    <property type="entry name" value="SNF2-like_sf"/>
</dbReference>
<feature type="domain" description="Major facilitator superfamily (MFS) profile" evidence="33">
    <location>
        <begin position="890"/>
        <end position="1387"/>
    </location>
</feature>
<evidence type="ECO:0000256" key="2">
    <source>
        <dbReference type="ARBA" id="ARBA00005928"/>
    </source>
</evidence>
<dbReference type="PROSITE" id="PS51194">
    <property type="entry name" value="HELICASE_CTER"/>
    <property type="match status" value="1"/>
</dbReference>
<dbReference type="FunFam" id="1.20.1250.20:FF:000028">
    <property type="entry name" value="Sugar phosphate exchanger 3 isoform 1"/>
    <property type="match status" value="1"/>
</dbReference>
<dbReference type="Gene3D" id="3.40.50.300">
    <property type="entry name" value="P-loop containing nucleotide triphosphate hydrolases"/>
    <property type="match status" value="1"/>
</dbReference>
<feature type="transmembrane region" description="Helical" evidence="32">
    <location>
        <begin position="1264"/>
        <end position="1281"/>
    </location>
</feature>
<dbReference type="PANTHER" id="PTHR45629">
    <property type="entry name" value="SNF2/RAD54 FAMILY MEMBER"/>
    <property type="match status" value="1"/>
</dbReference>
<name>A0A8J6H8W5_TENMO</name>
<keyword evidence="12" id="KW-0132">Cell division</keyword>
<keyword evidence="10" id="KW-0597">Phosphoprotein</keyword>
<evidence type="ECO:0000256" key="26">
    <source>
        <dbReference type="ARBA" id="ARBA00023254"/>
    </source>
</evidence>
<feature type="transmembrane region" description="Helical" evidence="32">
    <location>
        <begin position="1044"/>
        <end position="1065"/>
    </location>
</feature>
<dbReference type="CDD" id="cd18793">
    <property type="entry name" value="SF2_C_SNF"/>
    <property type="match status" value="1"/>
</dbReference>
<evidence type="ECO:0000256" key="32">
    <source>
        <dbReference type="SAM" id="Phobius"/>
    </source>
</evidence>
<dbReference type="SUPFAM" id="SSF51735">
    <property type="entry name" value="NAD(P)-binding Rossmann-fold domains"/>
    <property type="match status" value="1"/>
</dbReference>
<evidence type="ECO:0000256" key="22">
    <source>
        <dbReference type="ARBA" id="ARBA00023098"/>
    </source>
</evidence>
<dbReference type="GO" id="GO:0102965">
    <property type="term" value="F:alcohol-forming long-chain fatty acyl-CoA reductase activity"/>
    <property type="evidence" value="ECO:0007669"/>
    <property type="project" value="UniProtKB-EC"/>
</dbReference>
<feature type="compositionally biased region" description="Acidic residues" evidence="31">
    <location>
        <begin position="2133"/>
        <end position="2150"/>
    </location>
</feature>
<comment type="catalytic activity">
    <reaction evidence="30">
        <text>a long-chain fatty acyl-CoA + 2 NADPH + 2 H(+) = a long-chain primary fatty alcohol + 2 NADP(+) + CoA</text>
        <dbReference type="Rhea" id="RHEA:52716"/>
        <dbReference type="ChEBI" id="CHEBI:15378"/>
        <dbReference type="ChEBI" id="CHEBI:57287"/>
        <dbReference type="ChEBI" id="CHEBI:57783"/>
        <dbReference type="ChEBI" id="CHEBI:58349"/>
        <dbReference type="ChEBI" id="CHEBI:77396"/>
        <dbReference type="ChEBI" id="CHEBI:83139"/>
        <dbReference type="EC" id="1.2.1.84"/>
    </reaction>
</comment>
<dbReference type="InterPro" id="IPR027417">
    <property type="entry name" value="P-loop_NTPase"/>
</dbReference>
<evidence type="ECO:0000256" key="13">
    <source>
        <dbReference type="ARBA" id="ARBA00022692"/>
    </source>
</evidence>
<dbReference type="GO" id="GO:0045003">
    <property type="term" value="P:double-strand break repair via synthesis-dependent strand annealing"/>
    <property type="evidence" value="ECO:0007669"/>
    <property type="project" value="TreeGrafter"/>
</dbReference>
<dbReference type="InterPro" id="IPR014001">
    <property type="entry name" value="Helicase_ATP-bd"/>
</dbReference>
<dbReference type="InterPro" id="IPR036259">
    <property type="entry name" value="MFS_trans_sf"/>
</dbReference>
<keyword evidence="15" id="KW-0227">DNA damage</keyword>
<dbReference type="InterPro" id="IPR036291">
    <property type="entry name" value="NAD(P)-bd_dom_sf"/>
</dbReference>
<dbReference type="Proteomes" id="UP000719412">
    <property type="component" value="Unassembled WGS sequence"/>
</dbReference>
<proteinExistence type="inferred from homology"/>
<keyword evidence="25" id="KW-0234">DNA repair</keyword>
<feature type="transmembrane region" description="Helical" evidence="32">
    <location>
        <begin position="1077"/>
        <end position="1097"/>
    </location>
</feature>
<dbReference type="InterPro" id="IPR033640">
    <property type="entry name" value="FAR_C"/>
</dbReference>
<dbReference type="Pfam" id="PF00176">
    <property type="entry name" value="SNF2-rel_dom"/>
    <property type="match status" value="1"/>
</dbReference>
<dbReference type="CDD" id="cd05236">
    <property type="entry name" value="FAR-N_SDR_e"/>
    <property type="match status" value="1"/>
</dbReference>
<dbReference type="GO" id="GO:0016787">
    <property type="term" value="F:hydrolase activity"/>
    <property type="evidence" value="ECO:0007669"/>
    <property type="project" value="UniProtKB-KW"/>
</dbReference>
<comment type="subunit">
    <text evidence="5">Interacts (via N-terminus) with spn-A/Rad51.</text>
</comment>
<evidence type="ECO:0000259" key="35">
    <source>
        <dbReference type="PROSITE" id="PS51194"/>
    </source>
</evidence>
<keyword evidence="8" id="KW-0813">Transport</keyword>
<feature type="transmembrane region" description="Helical" evidence="32">
    <location>
        <begin position="1330"/>
        <end position="1352"/>
    </location>
</feature>
<keyword evidence="27" id="KW-0131">Cell cycle</keyword>
<evidence type="ECO:0000256" key="10">
    <source>
        <dbReference type="ARBA" id="ARBA00022553"/>
    </source>
</evidence>
<evidence type="ECO:0000256" key="27">
    <source>
        <dbReference type="ARBA" id="ARBA00023306"/>
    </source>
</evidence>
<evidence type="ECO:0000256" key="15">
    <source>
        <dbReference type="ARBA" id="ARBA00022763"/>
    </source>
</evidence>
<evidence type="ECO:0000256" key="30">
    <source>
        <dbReference type="ARBA" id="ARBA00052530"/>
    </source>
</evidence>
<gene>
    <name evidence="36" type="ORF">GEV33_012872</name>
</gene>
<dbReference type="InterPro" id="IPR050496">
    <property type="entry name" value="SNF2_RAD54_helicase_repair"/>
</dbReference>
<evidence type="ECO:0000256" key="12">
    <source>
        <dbReference type="ARBA" id="ARBA00022618"/>
    </source>
</evidence>
<evidence type="ECO:0000256" key="31">
    <source>
        <dbReference type="SAM" id="MobiDB-lite"/>
    </source>
</evidence>
<dbReference type="GO" id="GO:0007131">
    <property type="term" value="P:reciprocal meiotic recombination"/>
    <property type="evidence" value="ECO:0007669"/>
    <property type="project" value="TreeGrafter"/>
</dbReference>
<keyword evidence="19" id="KW-0067">ATP-binding</keyword>
<evidence type="ECO:0000256" key="9">
    <source>
        <dbReference type="ARBA" id="ARBA00022516"/>
    </source>
</evidence>
<keyword evidence="9" id="KW-0444">Lipid biosynthesis</keyword>
<dbReference type="PROSITE" id="PS50850">
    <property type="entry name" value="MFS"/>
    <property type="match status" value="1"/>
</dbReference>
<dbReference type="FunFam" id="3.40.50.720:FF:000143">
    <property type="entry name" value="Fatty acyl-CoA reductase"/>
    <property type="match status" value="1"/>
</dbReference>
<feature type="region of interest" description="Disordered" evidence="31">
    <location>
        <begin position="1408"/>
        <end position="1441"/>
    </location>
</feature>
<evidence type="ECO:0000259" key="34">
    <source>
        <dbReference type="PROSITE" id="PS51192"/>
    </source>
</evidence>
<keyword evidence="23" id="KW-0238">DNA-binding</keyword>
<comment type="similarity">
    <text evidence="2">Belongs to the fatty acyl-CoA reductase family.</text>
</comment>
<evidence type="ECO:0000256" key="19">
    <source>
        <dbReference type="ARBA" id="ARBA00022840"/>
    </source>
</evidence>
<evidence type="ECO:0000256" key="16">
    <source>
        <dbReference type="ARBA" id="ARBA00022776"/>
    </source>
</evidence>
<evidence type="ECO:0000313" key="36">
    <source>
        <dbReference type="EMBL" id="KAH0809921.1"/>
    </source>
</evidence>
<evidence type="ECO:0000256" key="3">
    <source>
        <dbReference type="ARBA" id="ARBA00007025"/>
    </source>
</evidence>
<keyword evidence="24 32" id="KW-0472">Membrane</keyword>
<dbReference type="GO" id="GO:0005634">
    <property type="term" value="C:nucleus"/>
    <property type="evidence" value="ECO:0007669"/>
    <property type="project" value="TreeGrafter"/>
</dbReference>
<keyword evidence="16" id="KW-0498">Mitosis</keyword>
<evidence type="ECO:0000256" key="28">
    <source>
        <dbReference type="ARBA" id="ARBA00024776"/>
    </source>
</evidence>
<evidence type="ECO:0000256" key="23">
    <source>
        <dbReference type="ARBA" id="ARBA00023125"/>
    </source>
</evidence>
<organism evidence="36 37">
    <name type="scientific">Tenebrio molitor</name>
    <name type="common">Yellow mealworm beetle</name>
    <dbReference type="NCBI Taxonomy" id="7067"/>
    <lineage>
        <taxon>Eukaryota</taxon>
        <taxon>Metazoa</taxon>
        <taxon>Ecdysozoa</taxon>
        <taxon>Arthropoda</taxon>
        <taxon>Hexapoda</taxon>
        <taxon>Insecta</taxon>
        <taxon>Pterygota</taxon>
        <taxon>Neoptera</taxon>
        <taxon>Endopterygota</taxon>
        <taxon>Coleoptera</taxon>
        <taxon>Polyphaga</taxon>
        <taxon>Cucujiformia</taxon>
        <taxon>Tenebrionidae</taxon>
        <taxon>Tenebrio</taxon>
    </lineage>
</organism>
<evidence type="ECO:0000256" key="20">
    <source>
        <dbReference type="ARBA" id="ARBA00022857"/>
    </source>
</evidence>
<dbReference type="GO" id="GO:0006629">
    <property type="term" value="P:lipid metabolic process"/>
    <property type="evidence" value="ECO:0007669"/>
    <property type="project" value="UniProtKB-KW"/>
</dbReference>
<comment type="similarity">
    <text evidence="3">Belongs to the SNF2/RAD54 helicase family.</text>
</comment>
<keyword evidence="14" id="KW-0547">Nucleotide-binding</keyword>
<dbReference type="Gene3D" id="3.40.50.720">
    <property type="entry name" value="NAD(P)-binding Rossmann-like Domain"/>
    <property type="match status" value="1"/>
</dbReference>
<evidence type="ECO:0000256" key="8">
    <source>
        <dbReference type="ARBA" id="ARBA00022448"/>
    </source>
</evidence>
<feature type="transmembrane region" description="Helical" evidence="32">
    <location>
        <begin position="790"/>
        <end position="812"/>
    </location>
</feature>
<evidence type="ECO:0000256" key="1">
    <source>
        <dbReference type="ARBA" id="ARBA00004141"/>
    </source>
</evidence>
<dbReference type="SUPFAM" id="SSF103473">
    <property type="entry name" value="MFS general substrate transporter"/>
    <property type="match status" value="1"/>
</dbReference>
<dbReference type="Gene3D" id="1.20.120.850">
    <property type="entry name" value="SWI2/SNF2 ATPases, N-terminal domain"/>
    <property type="match status" value="1"/>
</dbReference>
<dbReference type="SUPFAM" id="SSF52540">
    <property type="entry name" value="P-loop containing nucleoside triphosphate hydrolases"/>
    <property type="match status" value="2"/>
</dbReference>
<dbReference type="SMART" id="SM00487">
    <property type="entry name" value="DEXDc"/>
    <property type="match status" value="1"/>
</dbReference>
<comment type="similarity">
    <text evidence="4">Belongs to the major facilitator superfamily. Organophosphate:Pi antiporter (OPA) (TC 2.A.1.4) family.</text>
</comment>
<comment type="function">
    <text evidence="28">Involved in mitotic DNA repair and meiotic recombination. Functions in the recombinational DNA repair pathway. Essential for interhomolog gene conversion (GC), but may have a less important role in intersister GC than spn-A/Rad51. In the presence of DNA, spn-A/Rad51 enhances the ATPase activity of okr/Rad54.</text>
</comment>
<keyword evidence="11" id="KW-0762">Sugar transport</keyword>
<dbReference type="InterPro" id="IPR000330">
    <property type="entry name" value="SNF2_N"/>
</dbReference>
<evidence type="ECO:0000313" key="37">
    <source>
        <dbReference type="Proteomes" id="UP000719412"/>
    </source>
</evidence>
<reference evidence="36" key="1">
    <citation type="journal article" date="2020" name="J Insects Food Feed">
        <title>The yellow mealworm (Tenebrio molitor) genome: a resource for the emerging insects as food and feed industry.</title>
        <authorList>
            <person name="Eriksson T."/>
            <person name="Andere A."/>
            <person name="Kelstrup H."/>
            <person name="Emery V."/>
            <person name="Picard C."/>
        </authorList>
    </citation>
    <scope>NUCLEOTIDE SEQUENCE</scope>
    <source>
        <strain evidence="36">Stoneville</strain>
        <tissue evidence="36">Whole head</tissue>
    </source>
</reference>
<keyword evidence="13 32" id="KW-0812">Transmembrane</keyword>
<evidence type="ECO:0000256" key="17">
    <source>
        <dbReference type="ARBA" id="ARBA00022801"/>
    </source>
</evidence>
<keyword evidence="37" id="KW-1185">Reference proteome</keyword>
<dbReference type="GO" id="GO:0005524">
    <property type="term" value="F:ATP binding"/>
    <property type="evidence" value="ECO:0007669"/>
    <property type="project" value="UniProtKB-KW"/>
</dbReference>
<feature type="transmembrane region" description="Helical" evidence="32">
    <location>
        <begin position="958"/>
        <end position="975"/>
    </location>
</feature>
<evidence type="ECO:0000256" key="24">
    <source>
        <dbReference type="ARBA" id="ARBA00023136"/>
    </source>
</evidence>
<keyword evidence="17" id="KW-0378">Hydrolase</keyword>
<dbReference type="GO" id="GO:0051301">
    <property type="term" value="P:cell division"/>
    <property type="evidence" value="ECO:0007669"/>
    <property type="project" value="UniProtKB-KW"/>
</dbReference>
<feature type="domain" description="Helicase ATP-binding" evidence="34">
    <location>
        <begin position="1555"/>
        <end position="1727"/>
    </location>
</feature>
<feature type="domain" description="Helicase C-terminal" evidence="35">
    <location>
        <begin position="1885"/>
        <end position="2042"/>
    </location>
</feature>
<dbReference type="FunFam" id="3.40.50.300:FF:000332">
    <property type="entry name" value="DNA repair and recombination protein RAD54-like"/>
    <property type="match status" value="1"/>
</dbReference>
<feature type="transmembrane region" description="Helical" evidence="32">
    <location>
        <begin position="1199"/>
        <end position="1220"/>
    </location>
</feature>
<feature type="transmembrane region" description="Helical" evidence="32">
    <location>
        <begin position="1287"/>
        <end position="1309"/>
    </location>
</feature>
<evidence type="ECO:0000259" key="33">
    <source>
        <dbReference type="PROSITE" id="PS50850"/>
    </source>
</evidence>
<keyword evidence="18" id="KW-0347">Helicase</keyword>
<protein>
    <recommendedName>
        <fullName evidence="7">DNA repair and recombination protein RAD54-like</fullName>
        <ecNumber evidence="6">1.2.1.84</ecNumber>
    </recommendedName>
    <alternativeName>
        <fullName evidence="29">Protein okra</fullName>
    </alternativeName>
</protein>
<keyword evidence="20" id="KW-0521">NADP</keyword>
<dbReference type="EMBL" id="JABDTM020027826">
    <property type="protein sequence ID" value="KAH0809921.1"/>
    <property type="molecule type" value="Genomic_DNA"/>
</dbReference>
<evidence type="ECO:0000256" key="6">
    <source>
        <dbReference type="ARBA" id="ARBA00012868"/>
    </source>
</evidence>
<dbReference type="InterPro" id="IPR049730">
    <property type="entry name" value="SNF2/RAD54-like_C"/>
</dbReference>
<feature type="transmembrane region" description="Helical" evidence="32">
    <location>
        <begin position="1364"/>
        <end position="1383"/>
    </location>
</feature>
<dbReference type="Pfam" id="PF03015">
    <property type="entry name" value="Sterile"/>
    <property type="match status" value="1"/>
</dbReference>
<evidence type="ECO:0000256" key="14">
    <source>
        <dbReference type="ARBA" id="ARBA00022741"/>
    </source>
</evidence>
<dbReference type="InterPro" id="IPR013120">
    <property type="entry name" value="FAR_NAD-bd"/>
</dbReference>
<evidence type="ECO:0000256" key="25">
    <source>
        <dbReference type="ARBA" id="ARBA00023204"/>
    </source>
</evidence>
<dbReference type="Pfam" id="PF07690">
    <property type="entry name" value="MFS_1"/>
    <property type="match status" value="1"/>
</dbReference>
<feature type="transmembrane region" description="Helical" evidence="32">
    <location>
        <begin position="669"/>
        <end position="692"/>
    </location>
</feature>
<evidence type="ECO:0000256" key="18">
    <source>
        <dbReference type="ARBA" id="ARBA00022806"/>
    </source>
</evidence>
<dbReference type="PROSITE" id="PS51192">
    <property type="entry name" value="HELICASE_ATP_BIND_1"/>
    <property type="match status" value="1"/>
</dbReference>
<dbReference type="InterPro" id="IPR044740">
    <property type="entry name" value="SLC37A1_2"/>
</dbReference>
<comment type="caution">
    <text evidence="36">The sequence shown here is derived from an EMBL/GenBank/DDBJ whole genome shotgun (WGS) entry which is preliminary data.</text>
</comment>
<dbReference type="GO" id="GO:0016020">
    <property type="term" value="C:membrane"/>
    <property type="evidence" value="ECO:0007669"/>
    <property type="project" value="UniProtKB-SubCell"/>
</dbReference>
<feature type="transmembrane region" description="Helical" evidence="32">
    <location>
        <begin position="981"/>
        <end position="1001"/>
    </location>
</feature>
<evidence type="ECO:0000256" key="7">
    <source>
        <dbReference type="ARBA" id="ARBA00015341"/>
    </source>
</evidence>
<evidence type="ECO:0000256" key="5">
    <source>
        <dbReference type="ARBA" id="ARBA00011467"/>
    </source>
</evidence>
<dbReference type="InterPro" id="IPR001650">
    <property type="entry name" value="Helicase_C-like"/>
</dbReference>
<dbReference type="GO" id="GO:0061513">
    <property type="term" value="F:glucose 6-phosphate:phosphate antiporter activity"/>
    <property type="evidence" value="ECO:0007669"/>
    <property type="project" value="InterPro"/>
</dbReference>
<dbReference type="GO" id="GO:0003677">
    <property type="term" value="F:DNA binding"/>
    <property type="evidence" value="ECO:0007669"/>
    <property type="project" value="UniProtKB-KW"/>
</dbReference>
<dbReference type="EC" id="1.2.1.84" evidence="6"/>
<keyword evidence="21 32" id="KW-1133">Transmembrane helix</keyword>
<sequence>MSSPQENKRQLTPEEWSYLTQYFVGNNYRYRENIIIPKNLGPVRIKTNEEKMVEAFFESCPFKSLMSCVIGYGLGAAIGLFSSSVGPTATNVEQQTARQVFQEMKTTTLGYAKNFAVIGALFSAVECSIETMRGKSDWKNGTYAGGVTGGLIGLRAGVKAGVLGAAGFAAGGGSYKSGEPETERGIFHDLLPAVLSVPGESQGDSDRVNLQGRRDDVVEFTRAVGDDSSKYHRPHRQADHGLHYGRFQTERFCGSGSRRVLSVQVVPGLTGRCRIYPPASGGRHVLKGGGVGNAHPSPHSTVGMFTPVYHFGPTNKMAESQICKFYDGQNVLVTGGTGFMGKILVEKLLRSTDVATIFLLIREKKGKNVHTRLDDIFDNVIFERLKRERPKFRHRVVAIPGDCSITGLGLTITDRQRLMSEVNIAFHVAATVRFDENLKLSYSINVSGTADVIELCRQMKNLKSLVHVSTAYSNCHLDSIEERFYDYPVDYEKVGALLEKVSKSEAEKLTPKIIGSWPNSYTFTKALAESLIRNTAGSLPVGIFRPAIVISTYQEPIESWIDNLYGPTGAVAGAASGLLRVFPCDDDVVADIVPVDTCVAGIIAAAWDISNKTTERTAANIPIYNYVSSVENGVTWSEYNGLNKIHGVKYPLRNALWTIKITSISQPRLYLFLRIILHLIPAFILDAGALVCGQKPRLVSMYGKIHKFSDVIAFFCTREWKFTNDNVVALWDKMGPLDRTLFPLSITTIPWTLYFRNYFKGIRVHLLRDPMSSLEEARARKRRFDIAHNFLIFLFQFIAVTLIWVVILKVVAVCRGSYVSVQGMYSNNLQLPLGAAFVQLSRSLQAKIQDEFPHDERHPLGGEVFTKSDRQVLSTIAFQQGIMVSYRASVVFLTYMAYMSYHLSRKPISVVKAVLHQNCSGLTPPPDIPPNPNWNWCDWAPFNGTDAKASQLLGELDSSFLFCYAIAMFVSGFIAERVNLRYFLSLGMLMSGIFSYLFGIAKSYNIHNLSYYIVVQGLAGVAQTTGWPGVVTVMSNWFGKKKRGLIFGLWNSHTSIGNILGSLIAAEYVETDWSLSFIIPGLIIGVVGFVLFLFLVVNPSDVGCTTAEPEERHENGRQYRKLENRVANVDNSSGISSETDDTDIILGEEAMLRNIQYPSSDDFEVQRRQTERSRLLSQAAPQARETAIGFMGACRIPGVLEYSLSLFFSKLVSYTFLYWLPLYVNASTTMGATLSADLSTLFDVGGIVGAVAAGVISDHSGMSATTCVGMLAAAAPMMFIYQKFSPASLALNMILLIIVGILVNGPYALITTAVSAELGTHSSLEGNSKALATVTAIIDGTGSIGAAVGPLLAGFVSSYGWHNVFIMLMISDVFALILLLRLVKHEIHRWRSTRRQIRIERSLAPSQLLKRQESPQQNLPSAGISRKRNRDKSPDGLSKYRKPLVPLNTQLVYVTDHEEILKKLSQPFKCPIPNYEGCNSTKNLGIRRSRVRRALYDPNTPNALVLYAPPELSQHEKMKGEGPALVHVVVDPALANILRPHQREGVKFMYDCVTGVQIPGSYGCIMADEMGLGKTLQCITLLWTLVRQGPECKPTIEKGIIVCPSSLVRNWSNEIDKWLKGRLNSIIMDGGPDAKKKLTQFMQSQGRTTIPVLIISYETFRMHAPILHSREIGLVLCDEGHRLKNCENQTYRALMGLQAKRRVLLSGTPIQNDLLEYFSLIHFVNEGLLGSAQEFKRKFENHILRGQDSTATDAERQRALDCLQELTNLVNRCLIRRTSNLLTKYLPVKFEMIIICQLTPLQKQIYLNYINSEGIRKSVSNNVEVKASLSTLASITTLKKLCNHPDLIMDKIVEGGEGFENARQLLPPNHSDKDVMPELSGKLMLLDCFLANLKTNYNDKIVLVSNYTQTLDLFEKLCRKRGYLYVRLDGSMSIKKRAKVVASFNNPESQEFIFMLSSKAGGCGLNLIGANRLIMFDPDWNPANDDQAMARVWRDGQQKPCYIYRFLAAGSIEEKIFQRQAHKKALSSTVVDNNEEAERHFSVAELRDLFKLEATESDTHHKLKCRRCLNKIQIKNPPEEADCTSDLSSWYHCWDKKGLADMVLKQVWDLSKYVSFVFHQKSANQEAKPTKSDEEEDPDYEDKDDADYSD</sequence>
<dbReference type="InterPro" id="IPR011701">
    <property type="entry name" value="MFS"/>
</dbReference>